<dbReference type="EMBL" id="JAGRRH010000015">
    <property type="protein sequence ID" value="KAG7356323.1"/>
    <property type="molecule type" value="Genomic_DNA"/>
</dbReference>
<evidence type="ECO:0000313" key="3">
    <source>
        <dbReference type="Proteomes" id="UP000693970"/>
    </source>
</evidence>
<evidence type="ECO:0000256" key="1">
    <source>
        <dbReference type="SAM" id="MobiDB-lite"/>
    </source>
</evidence>
<protein>
    <submittedName>
        <fullName evidence="2">Uncharacterized protein</fullName>
    </submittedName>
</protein>
<comment type="caution">
    <text evidence="2">The sequence shown here is derived from an EMBL/GenBank/DDBJ whole genome shotgun (WGS) entry which is preliminary data.</text>
</comment>
<proteinExistence type="predicted"/>
<keyword evidence="3" id="KW-1185">Reference proteome</keyword>
<dbReference type="Proteomes" id="UP000693970">
    <property type="component" value="Unassembled WGS sequence"/>
</dbReference>
<name>A0A9K3PR87_9STRA</name>
<reference evidence="2" key="2">
    <citation type="submission" date="2021-04" db="EMBL/GenBank/DDBJ databases">
        <authorList>
            <person name="Podell S."/>
        </authorList>
    </citation>
    <scope>NUCLEOTIDE SEQUENCE</scope>
    <source>
        <strain evidence="2">Hildebrandi</strain>
    </source>
</reference>
<accession>A0A9K3PR87</accession>
<sequence>MHQDITIILPILNREGPDVNMARLLSGFASIDNLDSRDIINMNWGRGKLGKRKLMENRTKVLCSFCSRNGSNELGLGGASSSDSLCLGTVSNSNFVKGKSVTGSGATVAEIIGMSSVNISSELKGEWREGKGRREGSRDRLKEVPGGKEGSRVRRVKWIPQCLVRQR</sequence>
<organism evidence="2 3">
    <name type="scientific">Nitzschia inconspicua</name>
    <dbReference type="NCBI Taxonomy" id="303405"/>
    <lineage>
        <taxon>Eukaryota</taxon>
        <taxon>Sar</taxon>
        <taxon>Stramenopiles</taxon>
        <taxon>Ochrophyta</taxon>
        <taxon>Bacillariophyta</taxon>
        <taxon>Bacillariophyceae</taxon>
        <taxon>Bacillariophycidae</taxon>
        <taxon>Bacillariales</taxon>
        <taxon>Bacillariaceae</taxon>
        <taxon>Nitzschia</taxon>
    </lineage>
</organism>
<feature type="region of interest" description="Disordered" evidence="1">
    <location>
        <begin position="128"/>
        <end position="151"/>
    </location>
</feature>
<gene>
    <name evidence="2" type="ORF">IV203_001009</name>
</gene>
<reference evidence="2" key="1">
    <citation type="journal article" date="2021" name="Sci. Rep.">
        <title>Diploid genomic architecture of Nitzschia inconspicua, an elite biomass production diatom.</title>
        <authorList>
            <person name="Oliver A."/>
            <person name="Podell S."/>
            <person name="Pinowska A."/>
            <person name="Traller J.C."/>
            <person name="Smith S.R."/>
            <person name="McClure R."/>
            <person name="Beliaev A."/>
            <person name="Bohutskyi P."/>
            <person name="Hill E.A."/>
            <person name="Rabines A."/>
            <person name="Zheng H."/>
            <person name="Allen L.Z."/>
            <person name="Kuo A."/>
            <person name="Grigoriev I.V."/>
            <person name="Allen A.E."/>
            <person name="Hazlebeck D."/>
            <person name="Allen E.E."/>
        </authorList>
    </citation>
    <scope>NUCLEOTIDE SEQUENCE</scope>
    <source>
        <strain evidence="2">Hildebrandi</strain>
    </source>
</reference>
<evidence type="ECO:0000313" key="2">
    <source>
        <dbReference type="EMBL" id="KAG7356323.1"/>
    </source>
</evidence>
<dbReference type="AlphaFoldDB" id="A0A9K3PR87"/>